<dbReference type="SMART" id="SM00418">
    <property type="entry name" value="HTH_ARSR"/>
    <property type="match status" value="1"/>
</dbReference>
<protein>
    <submittedName>
        <fullName evidence="2">Helix-turn-helix domain-containing protein</fullName>
    </submittedName>
</protein>
<dbReference type="CDD" id="cd00090">
    <property type="entry name" value="HTH_ARSR"/>
    <property type="match status" value="1"/>
</dbReference>
<evidence type="ECO:0000313" key="2">
    <source>
        <dbReference type="EMBL" id="MBK9296906.1"/>
    </source>
</evidence>
<accession>A0A936TCU9</accession>
<dbReference type="Pfam" id="PF12840">
    <property type="entry name" value="HTH_20"/>
    <property type="match status" value="1"/>
</dbReference>
<dbReference type="InterPro" id="IPR001845">
    <property type="entry name" value="HTH_ArsR_DNA-bd_dom"/>
</dbReference>
<evidence type="ECO:0000259" key="1">
    <source>
        <dbReference type="SMART" id="SM00418"/>
    </source>
</evidence>
<dbReference type="InterPro" id="IPR036388">
    <property type="entry name" value="WH-like_DNA-bd_sf"/>
</dbReference>
<reference evidence="2 3" key="1">
    <citation type="submission" date="2020-10" db="EMBL/GenBank/DDBJ databases">
        <title>Connecting structure to function with the recovery of over 1000 high-quality activated sludge metagenome-assembled genomes encoding full-length rRNA genes using long-read sequencing.</title>
        <authorList>
            <person name="Singleton C.M."/>
            <person name="Petriglieri F."/>
            <person name="Kristensen J.M."/>
            <person name="Kirkegaard R.H."/>
            <person name="Michaelsen T.Y."/>
            <person name="Andersen M.H."/>
            <person name="Karst S.M."/>
            <person name="Dueholm M.S."/>
            <person name="Nielsen P.H."/>
            <person name="Albertsen M."/>
        </authorList>
    </citation>
    <scope>NUCLEOTIDE SEQUENCE [LARGE SCALE GENOMIC DNA]</scope>
    <source>
        <strain evidence="2">Lyne_18-Q3-R50-59_MAXAC.006</strain>
    </source>
</reference>
<evidence type="ECO:0000313" key="3">
    <source>
        <dbReference type="Proteomes" id="UP000727993"/>
    </source>
</evidence>
<dbReference type="SUPFAM" id="SSF46785">
    <property type="entry name" value="Winged helix' DNA-binding domain"/>
    <property type="match status" value="1"/>
</dbReference>
<gene>
    <name evidence="2" type="ORF">IPN02_08725</name>
</gene>
<dbReference type="AlphaFoldDB" id="A0A936TCU9"/>
<feature type="domain" description="HTH arsR-type" evidence="1">
    <location>
        <begin position="7"/>
        <end position="89"/>
    </location>
</feature>
<organism evidence="2 3">
    <name type="scientific">Candidatus Neomicrothrix subdominans</name>
    <dbReference type="NCBI Taxonomy" id="2954438"/>
    <lineage>
        <taxon>Bacteria</taxon>
        <taxon>Bacillati</taxon>
        <taxon>Actinomycetota</taxon>
        <taxon>Acidimicrobiia</taxon>
        <taxon>Acidimicrobiales</taxon>
        <taxon>Microthrixaceae</taxon>
        <taxon>Candidatus Neomicrothrix</taxon>
    </lineage>
</organism>
<comment type="caution">
    <text evidence="2">The sequence shown here is derived from an EMBL/GenBank/DDBJ whole genome shotgun (WGS) entry which is preliminary data.</text>
</comment>
<name>A0A936TCU9_9ACTN</name>
<proteinExistence type="predicted"/>
<dbReference type="EMBL" id="JADJZA010000006">
    <property type="protein sequence ID" value="MBK9296906.1"/>
    <property type="molecule type" value="Genomic_DNA"/>
</dbReference>
<sequence>MQSNQLAMFKALGDNTRYAIYLELARAASPRSTVEVAELLDLHPNTVRPHLERMRELGLLEVRPRTSGGVGRPQHLYSLAADAPSLGLEPPVYPAIAGMLLALASEAGLSGADAAEVGRDHGRTLAGTHPGDALEATMSLMGAWGFDPEPVGAEPSWVWFGHCPFSELAEANPELVCSLHRGLIEGLLEARGDAPPVDFHDRTAREPCCVVIDKDRPRPQRADV</sequence>
<dbReference type="InterPro" id="IPR036390">
    <property type="entry name" value="WH_DNA-bd_sf"/>
</dbReference>
<dbReference type="Gene3D" id="1.10.10.10">
    <property type="entry name" value="Winged helix-like DNA-binding domain superfamily/Winged helix DNA-binding domain"/>
    <property type="match status" value="1"/>
</dbReference>
<dbReference type="Proteomes" id="UP000727993">
    <property type="component" value="Unassembled WGS sequence"/>
</dbReference>
<dbReference type="InterPro" id="IPR011991">
    <property type="entry name" value="ArsR-like_HTH"/>
</dbReference>
<dbReference type="GO" id="GO:0003700">
    <property type="term" value="F:DNA-binding transcription factor activity"/>
    <property type="evidence" value="ECO:0007669"/>
    <property type="project" value="InterPro"/>
</dbReference>